<protein>
    <submittedName>
        <fullName evidence="7">Uncharacterized protein</fullName>
    </submittedName>
</protein>
<feature type="zinc finger region" description="TRAF-type" evidence="4">
    <location>
        <begin position="117"/>
        <end position="177"/>
    </location>
</feature>
<dbReference type="InterPro" id="IPR001841">
    <property type="entry name" value="Znf_RING"/>
</dbReference>
<dbReference type="PROSITE" id="PS50089">
    <property type="entry name" value="ZF_RING_2"/>
    <property type="match status" value="1"/>
</dbReference>
<dbReference type="AlphaFoldDB" id="A0A7M5X494"/>
<dbReference type="Pfam" id="PF13445">
    <property type="entry name" value="zf-RING_UBOX"/>
    <property type="match status" value="1"/>
</dbReference>
<keyword evidence="8" id="KW-1185">Reference proteome</keyword>
<evidence type="ECO:0000256" key="2">
    <source>
        <dbReference type="ARBA" id="ARBA00022771"/>
    </source>
</evidence>
<dbReference type="InterPro" id="IPR027370">
    <property type="entry name" value="Znf-RING_euk"/>
</dbReference>
<evidence type="ECO:0000256" key="1">
    <source>
        <dbReference type="ARBA" id="ARBA00022723"/>
    </source>
</evidence>
<evidence type="ECO:0000256" key="4">
    <source>
        <dbReference type="PROSITE-ProRule" id="PRU00207"/>
    </source>
</evidence>
<keyword evidence="2 4" id="KW-0863">Zinc-finger</keyword>
<dbReference type="InterPro" id="IPR001293">
    <property type="entry name" value="Znf_TRAF"/>
</dbReference>
<name>A0A7M5X494_9CNID</name>
<keyword evidence="1 4" id="KW-0479">Metal-binding</keyword>
<sequence length="487" mass="56397">MEAKGYSFELAGQEVSEFRCNICKLLLREATELPCTHMFCQACLWEWHMDPKSKAGKSLDEQTDFYECPDCHQSYFIEQIRRSAVTDKVITASLMIKCHFSKHGCSWKGHIVQFQEHKLECDFTPANCPFQGCYKVLNRGQLEEHKENCQHRFATCKECGKNYESKKGHSCTIECPNNGCFIQVPEDKMAAHRERCLKELVRCGSFMCNASRSGKLKREDLLKHCINCSDAKTIILIKKDEYNERRWKIRKSIGEARDILNQRVSDMEKYEREIEDLTPKLEKVRKLQDAKKNGDQPASLPVENFQGHLEDQGILTSKLISGPTSVDDVMELAETINKHRNVKPIIRDLINHSIMSRSNKCLAFLLVRYKSEITEKDMKRYWSKALTCSHHGIHPSIPILLQFHPNLLNAKAGTNKHSGSALNIAMFSHLPELFKYLINQPGIDLELLEFEKFEKESRKQIYEFKQILKNKKKIFKEEGGLFGFLKH</sequence>
<dbReference type="PANTHER" id="PTHR10131">
    <property type="entry name" value="TNF RECEPTOR ASSOCIATED FACTOR"/>
    <property type="match status" value="1"/>
</dbReference>
<dbReference type="PROSITE" id="PS00518">
    <property type="entry name" value="ZF_RING_1"/>
    <property type="match status" value="1"/>
</dbReference>
<feature type="domain" description="RING-type" evidence="5">
    <location>
        <begin position="20"/>
        <end position="72"/>
    </location>
</feature>
<dbReference type="OrthoDB" id="5574452at2759"/>
<reference evidence="7" key="1">
    <citation type="submission" date="2021-01" db="UniProtKB">
        <authorList>
            <consortium name="EnsemblMetazoa"/>
        </authorList>
    </citation>
    <scope>IDENTIFICATION</scope>
</reference>
<dbReference type="Gene3D" id="3.30.40.10">
    <property type="entry name" value="Zinc/RING finger domain, C3HC4 (zinc finger)"/>
    <property type="match status" value="2"/>
</dbReference>
<dbReference type="EnsemblMetazoa" id="CLYHEMT017756.1">
    <property type="protein sequence ID" value="CLYHEMP017756.1"/>
    <property type="gene ID" value="CLYHEMG017756"/>
</dbReference>
<organism evidence="7 8">
    <name type="scientific">Clytia hemisphaerica</name>
    <dbReference type="NCBI Taxonomy" id="252671"/>
    <lineage>
        <taxon>Eukaryota</taxon>
        <taxon>Metazoa</taxon>
        <taxon>Cnidaria</taxon>
        <taxon>Hydrozoa</taxon>
        <taxon>Hydroidolina</taxon>
        <taxon>Leptothecata</taxon>
        <taxon>Obeliida</taxon>
        <taxon>Clytiidae</taxon>
        <taxon>Clytia</taxon>
    </lineage>
</organism>
<dbReference type="PANTHER" id="PTHR10131:SF94">
    <property type="entry name" value="TNF RECEPTOR-ASSOCIATED FACTOR 4"/>
    <property type="match status" value="1"/>
</dbReference>
<dbReference type="InterPro" id="IPR017907">
    <property type="entry name" value="Znf_RING_CS"/>
</dbReference>
<dbReference type="SUPFAM" id="SSF57850">
    <property type="entry name" value="RING/U-box"/>
    <property type="match status" value="1"/>
</dbReference>
<dbReference type="InterPro" id="IPR013083">
    <property type="entry name" value="Znf_RING/FYVE/PHD"/>
</dbReference>
<evidence type="ECO:0000259" key="5">
    <source>
        <dbReference type="PROSITE" id="PS50089"/>
    </source>
</evidence>
<evidence type="ECO:0000259" key="6">
    <source>
        <dbReference type="PROSITE" id="PS50145"/>
    </source>
</evidence>
<evidence type="ECO:0000256" key="3">
    <source>
        <dbReference type="ARBA" id="ARBA00022833"/>
    </source>
</evidence>
<dbReference type="PROSITE" id="PS50145">
    <property type="entry name" value="ZF_TRAF"/>
    <property type="match status" value="1"/>
</dbReference>
<evidence type="ECO:0000313" key="7">
    <source>
        <dbReference type="EnsemblMetazoa" id="CLYHEMP017756.1"/>
    </source>
</evidence>
<dbReference type="SUPFAM" id="SSF49599">
    <property type="entry name" value="TRAF domain-like"/>
    <property type="match status" value="1"/>
</dbReference>
<keyword evidence="3 4" id="KW-0862">Zinc</keyword>
<accession>A0A7M5X494</accession>
<dbReference type="Proteomes" id="UP000594262">
    <property type="component" value="Unplaced"/>
</dbReference>
<evidence type="ECO:0000313" key="8">
    <source>
        <dbReference type="Proteomes" id="UP000594262"/>
    </source>
</evidence>
<dbReference type="GO" id="GO:0008270">
    <property type="term" value="F:zinc ion binding"/>
    <property type="evidence" value="ECO:0007669"/>
    <property type="project" value="UniProtKB-KW"/>
</dbReference>
<dbReference type="SMART" id="SM00184">
    <property type="entry name" value="RING"/>
    <property type="match status" value="1"/>
</dbReference>
<feature type="domain" description="TRAF-type" evidence="6">
    <location>
        <begin position="117"/>
        <end position="177"/>
    </location>
</feature>
<proteinExistence type="predicted"/>